<dbReference type="CDD" id="cd00338">
    <property type="entry name" value="Ser_Recombinase"/>
    <property type="match status" value="1"/>
</dbReference>
<evidence type="ECO:0000313" key="2">
    <source>
        <dbReference type="EMBL" id="ABA04099.1"/>
    </source>
</evidence>
<dbReference type="Gene3D" id="3.40.50.1390">
    <property type="entry name" value="Resolvase, N-terminal catalytic domain"/>
    <property type="match status" value="1"/>
</dbReference>
<proteinExistence type="predicted"/>
<dbReference type="HOGENOM" id="CLU_1004105_0_0_5"/>
<dbReference type="SUPFAM" id="SSF53041">
    <property type="entry name" value="Resolvase-like"/>
    <property type="match status" value="1"/>
</dbReference>
<dbReference type="eggNOG" id="COG1961">
    <property type="taxonomic scope" value="Bacteria"/>
</dbReference>
<feature type="domain" description="Recombinase" evidence="1">
    <location>
        <begin position="91"/>
        <end position="226"/>
    </location>
</feature>
<dbReference type="InterPro" id="IPR038109">
    <property type="entry name" value="DNA_bind_recomb_sf"/>
</dbReference>
<dbReference type="PROSITE" id="PS51737">
    <property type="entry name" value="RECOMBINASE_DNA_BIND"/>
    <property type="match status" value="1"/>
</dbReference>
<dbReference type="InterPro" id="IPR050639">
    <property type="entry name" value="SSR_resolvase"/>
</dbReference>
<dbReference type="InterPro" id="IPR036162">
    <property type="entry name" value="Resolvase-like_N_sf"/>
</dbReference>
<dbReference type="STRING" id="323098.Nwi_0834"/>
<dbReference type="EMBL" id="CP000115">
    <property type="protein sequence ID" value="ABA04099.1"/>
    <property type="molecule type" value="Genomic_DNA"/>
</dbReference>
<accession>Q3SUE2</accession>
<protein>
    <submittedName>
        <fullName evidence="2">Recombinase</fullName>
    </submittedName>
</protein>
<organism evidence="2 3">
    <name type="scientific">Nitrobacter winogradskyi (strain ATCC 25391 / DSM 10237 / CIP 104748 / NCIMB 11846 / Nb-255)</name>
    <dbReference type="NCBI Taxonomy" id="323098"/>
    <lineage>
        <taxon>Bacteria</taxon>
        <taxon>Pseudomonadati</taxon>
        <taxon>Pseudomonadota</taxon>
        <taxon>Alphaproteobacteria</taxon>
        <taxon>Hyphomicrobiales</taxon>
        <taxon>Nitrobacteraceae</taxon>
        <taxon>Nitrobacter</taxon>
    </lineage>
</organism>
<evidence type="ECO:0000313" key="3">
    <source>
        <dbReference type="Proteomes" id="UP000002531"/>
    </source>
</evidence>
<dbReference type="InterPro" id="IPR006119">
    <property type="entry name" value="Resolv_N"/>
</dbReference>
<dbReference type="PANTHER" id="PTHR30461">
    <property type="entry name" value="DNA-INVERTASE FROM LAMBDOID PROPHAGE"/>
    <property type="match status" value="1"/>
</dbReference>
<dbReference type="Gene3D" id="3.90.1750.20">
    <property type="entry name" value="Putative Large Serine Recombinase, Chain B, Domain 2"/>
    <property type="match status" value="1"/>
</dbReference>
<reference evidence="2 3" key="1">
    <citation type="journal article" date="2006" name="Appl. Environ. Microbiol.">
        <title>Genome sequence of the chemolithoautotrophic nitrite-oxidizing bacterium Nitrobacter winogradskyi Nb-255.</title>
        <authorList>
            <person name="Starkenburg S.R."/>
            <person name="Chain P.S."/>
            <person name="Sayavedra-Soto L.A."/>
            <person name="Hauser L."/>
            <person name="Land M.L."/>
            <person name="Larimer F.W."/>
            <person name="Malfatti S.A."/>
            <person name="Klotz M.G."/>
            <person name="Bottomley P.J."/>
            <person name="Arp D.J."/>
            <person name="Hickey W.J."/>
        </authorList>
    </citation>
    <scope>NUCLEOTIDE SEQUENCE [LARGE SCALE GENOMIC DNA]</scope>
    <source>
        <strain evidence="3">ATCC 25391 / DSM 10237 / CIP 104748 / NCIMB 11846 / Nb-255</strain>
    </source>
</reference>
<keyword evidence="3" id="KW-1185">Reference proteome</keyword>
<name>Q3SUE2_NITWN</name>
<dbReference type="InterPro" id="IPR011109">
    <property type="entry name" value="DNA_bind_recombinase_dom"/>
</dbReference>
<dbReference type="GO" id="GO:0000150">
    <property type="term" value="F:DNA strand exchange activity"/>
    <property type="evidence" value="ECO:0007669"/>
    <property type="project" value="InterPro"/>
</dbReference>
<dbReference type="Pfam" id="PF00239">
    <property type="entry name" value="Resolvase"/>
    <property type="match status" value="1"/>
</dbReference>
<sequence length="277" mass="31345">MIADGLKRRFDLVLTESLDRLSRDQEDIAGFYKRMRFVGINIVTLSEGEVSELHIGLKGTMGALYLKDLADKTRRGLRGRVEDGKSGGGLYYGYDVVKQFDANGEAIRGDRTINQAEADVVRRIFADYLAGQSSRTIAMTLNREGVSGPQGSEWGPSTIHGNPKRGVGILNNELYVGKLVWNRLRYIKDPDTGKRVSRLNPEGEWVIQDVPELRVARIWRRSITKRSPPYTGTYRARKPRPRLRRPSGLWSAGWTSFRKAERWQSSCAATWRRSSGL</sequence>
<dbReference type="AlphaFoldDB" id="Q3SUE2"/>
<gene>
    <name evidence="2" type="ordered locus">Nwi_0834</name>
</gene>
<evidence type="ECO:0000259" key="1">
    <source>
        <dbReference type="PROSITE" id="PS51737"/>
    </source>
</evidence>
<dbReference type="KEGG" id="nwi:Nwi_0834"/>
<dbReference type="PANTHER" id="PTHR30461:SF23">
    <property type="entry name" value="DNA RECOMBINASE-RELATED"/>
    <property type="match status" value="1"/>
</dbReference>
<dbReference type="GO" id="GO:0003677">
    <property type="term" value="F:DNA binding"/>
    <property type="evidence" value="ECO:0007669"/>
    <property type="project" value="InterPro"/>
</dbReference>
<dbReference type="Proteomes" id="UP000002531">
    <property type="component" value="Chromosome"/>
</dbReference>
<dbReference type="RefSeq" id="WP_011314147.1">
    <property type="nucleotide sequence ID" value="NC_007406.1"/>
</dbReference>
<dbReference type="Pfam" id="PF07508">
    <property type="entry name" value="Recombinase"/>
    <property type="match status" value="1"/>
</dbReference>